<feature type="binding site" evidence="18">
    <location>
        <position position="75"/>
    </location>
    <ligand>
        <name>K(+)</name>
        <dbReference type="ChEBI" id="CHEBI:29103"/>
    </ligand>
</feature>
<keyword evidence="8 17" id="KW-0521">NADP</keyword>
<dbReference type="InterPro" id="IPR004443">
    <property type="entry name" value="YjeF_N_dom"/>
</dbReference>
<protein>
    <recommendedName>
        <fullName evidence="19">Bifunctional NAD(P)H-hydrate repair enzyme</fullName>
    </recommendedName>
    <alternativeName>
        <fullName evidence="19">Nicotinamide nucleotide repair protein</fullName>
    </alternativeName>
    <domain>
        <recommendedName>
            <fullName evidence="19">ADP-dependent (S)-NAD(P)H-hydrate dehydratase</fullName>
            <ecNumber evidence="19">4.2.1.136</ecNumber>
        </recommendedName>
        <alternativeName>
            <fullName evidence="19">ADP-dependent NAD(P)HX dehydratase</fullName>
        </alternativeName>
    </domain>
    <domain>
        <recommendedName>
            <fullName evidence="19">NAD(P)H-hydrate epimerase</fullName>
            <ecNumber evidence="19">5.1.99.6</ecNumber>
        </recommendedName>
    </domain>
</protein>
<dbReference type="InterPro" id="IPR036652">
    <property type="entry name" value="YjeF_N_dom_sf"/>
</dbReference>
<evidence type="ECO:0000256" key="1">
    <source>
        <dbReference type="ARBA" id="ARBA00000013"/>
    </source>
</evidence>
<evidence type="ECO:0000256" key="9">
    <source>
        <dbReference type="ARBA" id="ARBA00022958"/>
    </source>
</evidence>
<evidence type="ECO:0000256" key="11">
    <source>
        <dbReference type="ARBA" id="ARBA00023235"/>
    </source>
</evidence>
<feature type="domain" description="YjeF N-terminal" evidence="21">
    <location>
        <begin position="28"/>
        <end position="231"/>
    </location>
</feature>
<reference evidence="22 23" key="1">
    <citation type="submission" date="2020-07" db="EMBL/GenBank/DDBJ databases">
        <title>Genomic Encyclopedia of Archaeal and Bacterial Type Strains, Phase II (KMG-II): from individual species to whole genera.</title>
        <authorList>
            <person name="Goeker M."/>
        </authorList>
    </citation>
    <scope>NUCLEOTIDE SEQUENCE [LARGE SCALE GENOMIC DNA]</scope>
    <source>
        <strain evidence="22 23">DSM 21226</strain>
    </source>
</reference>
<accession>A0A7Y9QZJ2</accession>
<dbReference type="EMBL" id="JACCFH010000001">
    <property type="protein sequence ID" value="NYG34416.1"/>
    <property type="molecule type" value="Genomic_DNA"/>
</dbReference>
<keyword evidence="6 17" id="KW-0547">Nucleotide-binding</keyword>
<dbReference type="Pfam" id="PF01256">
    <property type="entry name" value="Carb_kinase"/>
    <property type="match status" value="1"/>
</dbReference>
<evidence type="ECO:0000256" key="5">
    <source>
        <dbReference type="ARBA" id="ARBA00022723"/>
    </source>
</evidence>
<dbReference type="GO" id="GO:0016301">
    <property type="term" value="F:kinase activity"/>
    <property type="evidence" value="ECO:0007669"/>
    <property type="project" value="UniProtKB-KW"/>
</dbReference>
<feature type="binding site" evidence="17">
    <location>
        <position position="453"/>
    </location>
    <ligand>
        <name>(6S)-NADPHX</name>
        <dbReference type="ChEBI" id="CHEBI:64076"/>
    </ligand>
</feature>
<dbReference type="AlphaFoldDB" id="A0A7Y9QZJ2"/>
<keyword evidence="10 17" id="KW-0520">NAD</keyword>
<evidence type="ECO:0000313" key="22">
    <source>
        <dbReference type="EMBL" id="NYG34416.1"/>
    </source>
</evidence>
<keyword evidence="11 18" id="KW-0413">Isomerase</keyword>
<evidence type="ECO:0000313" key="23">
    <source>
        <dbReference type="Proteomes" id="UP000518288"/>
    </source>
</evidence>
<evidence type="ECO:0000256" key="15">
    <source>
        <dbReference type="ARBA" id="ARBA00048238"/>
    </source>
</evidence>
<evidence type="ECO:0000256" key="13">
    <source>
        <dbReference type="ARBA" id="ARBA00023268"/>
    </source>
</evidence>
<comment type="function">
    <text evidence="14 19">Bifunctional enzyme that catalyzes the epimerization of the S- and R-forms of NAD(P)HX and the dehydration of the S-form of NAD(P)HX at the expense of ADP, which is converted to AMP. This allows the repair of both epimers of NAD(P)HX, a damaged form of NAD(P)H that is a result of enzymatic or heat-dependent hydration.</text>
</comment>
<comment type="similarity">
    <text evidence="17">Belongs to the NnrD/CARKD family.</text>
</comment>
<evidence type="ECO:0000256" key="16">
    <source>
        <dbReference type="ARBA" id="ARBA00049209"/>
    </source>
</evidence>
<evidence type="ECO:0000256" key="2">
    <source>
        <dbReference type="ARBA" id="ARBA00000909"/>
    </source>
</evidence>
<evidence type="ECO:0000256" key="18">
    <source>
        <dbReference type="HAMAP-Rule" id="MF_01966"/>
    </source>
</evidence>
<comment type="similarity">
    <text evidence="3 19">In the N-terminal section; belongs to the NnrE/AIBP family.</text>
</comment>
<comment type="subunit">
    <text evidence="17">Homotetramer.</text>
</comment>
<comment type="function">
    <text evidence="17">Catalyzes the dehydration of the S-form of NAD(P)HX at the expense of ADP, which is converted to AMP. Together with NAD(P)HX epimerase, which catalyzes the epimerization of the S- and R-forms, the enzyme allows the repair of both epimers of NAD(P)HX, a damaged form of NAD(P)H that is a result of enzymatic or heat-dependent hydration.</text>
</comment>
<comment type="function">
    <text evidence="18">Catalyzes the epimerization of the S- and R-forms of NAD(P)HX, a damaged form of NAD(P)H that is a result of enzymatic or heat-dependent hydration. This is a prerequisite for the S-specific NAD(P)H-hydrate dehydratase to allow the repair of both epimers of NAD(P)HX.</text>
</comment>
<gene>
    <name evidence="18" type="primary">nnrE</name>
    <name evidence="17" type="synonym">nnrD</name>
    <name evidence="22" type="ORF">BDD16_003402</name>
</gene>
<keyword evidence="9 18" id="KW-0630">Potassium</keyword>
<dbReference type="NCBIfam" id="TIGR00196">
    <property type="entry name" value="yjeF_cterm"/>
    <property type="match status" value="1"/>
</dbReference>
<evidence type="ECO:0000259" key="21">
    <source>
        <dbReference type="PROSITE" id="PS51385"/>
    </source>
</evidence>
<comment type="caution">
    <text evidence="22">The sequence shown here is derived from an EMBL/GenBank/DDBJ whole genome shotgun (WGS) entry which is preliminary data.</text>
</comment>
<feature type="binding site" evidence="17">
    <location>
        <position position="386"/>
    </location>
    <ligand>
        <name>(6S)-NADPHX</name>
        <dbReference type="ChEBI" id="CHEBI:64076"/>
    </ligand>
</feature>
<comment type="catalytic activity">
    <reaction evidence="1 18 19">
        <text>(6R)-NADHX = (6S)-NADHX</text>
        <dbReference type="Rhea" id="RHEA:32215"/>
        <dbReference type="ChEBI" id="CHEBI:64074"/>
        <dbReference type="ChEBI" id="CHEBI:64075"/>
        <dbReference type="EC" id="5.1.99.6"/>
    </reaction>
</comment>
<evidence type="ECO:0000256" key="7">
    <source>
        <dbReference type="ARBA" id="ARBA00022840"/>
    </source>
</evidence>
<dbReference type="EC" id="5.1.99.6" evidence="19"/>
<evidence type="ECO:0000256" key="19">
    <source>
        <dbReference type="PIRNR" id="PIRNR017184"/>
    </source>
</evidence>
<feature type="binding site" evidence="17">
    <location>
        <position position="276"/>
    </location>
    <ligand>
        <name>(6S)-NADPHX</name>
        <dbReference type="ChEBI" id="CHEBI:64076"/>
    </ligand>
</feature>
<comment type="similarity">
    <text evidence="18">Belongs to the NnrE/AIBP family.</text>
</comment>
<evidence type="ECO:0000256" key="14">
    <source>
        <dbReference type="ARBA" id="ARBA00025153"/>
    </source>
</evidence>
<comment type="catalytic activity">
    <reaction evidence="15 17 19">
        <text>(6S)-NADHX + ADP = AMP + phosphate + NADH + H(+)</text>
        <dbReference type="Rhea" id="RHEA:32223"/>
        <dbReference type="ChEBI" id="CHEBI:15378"/>
        <dbReference type="ChEBI" id="CHEBI:43474"/>
        <dbReference type="ChEBI" id="CHEBI:57945"/>
        <dbReference type="ChEBI" id="CHEBI:64074"/>
        <dbReference type="ChEBI" id="CHEBI:456215"/>
        <dbReference type="ChEBI" id="CHEBI:456216"/>
        <dbReference type="EC" id="4.2.1.136"/>
    </reaction>
</comment>
<dbReference type="GO" id="GO:0005524">
    <property type="term" value="F:ATP binding"/>
    <property type="evidence" value="ECO:0007669"/>
    <property type="project" value="UniProtKB-UniRule"/>
</dbReference>
<dbReference type="Proteomes" id="UP000518288">
    <property type="component" value="Unassembled WGS sequence"/>
</dbReference>
<feature type="binding site" evidence="18">
    <location>
        <begin position="143"/>
        <end position="149"/>
    </location>
    <ligand>
        <name>(6S)-NADPHX</name>
        <dbReference type="ChEBI" id="CHEBI:64076"/>
    </ligand>
</feature>
<dbReference type="SUPFAM" id="SSF53613">
    <property type="entry name" value="Ribokinase-like"/>
    <property type="match status" value="1"/>
</dbReference>
<dbReference type="GO" id="GO:0046872">
    <property type="term" value="F:metal ion binding"/>
    <property type="evidence" value="ECO:0007669"/>
    <property type="project" value="UniProtKB-UniRule"/>
</dbReference>
<keyword evidence="22" id="KW-0418">Kinase</keyword>
<dbReference type="InterPro" id="IPR000631">
    <property type="entry name" value="CARKD"/>
</dbReference>
<feature type="binding site" evidence="18">
    <location>
        <position position="175"/>
    </location>
    <ligand>
        <name>K(+)</name>
        <dbReference type="ChEBI" id="CHEBI:29103"/>
    </ligand>
</feature>
<evidence type="ECO:0000256" key="8">
    <source>
        <dbReference type="ARBA" id="ARBA00022857"/>
    </source>
</evidence>
<proteinExistence type="inferred from homology"/>
<feature type="binding site" evidence="18">
    <location>
        <position position="139"/>
    </location>
    <ligand>
        <name>K(+)</name>
        <dbReference type="ChEBI" id="CHEBI:29103"/>
    </ligand>
</feature>
<evidence type="ECO:0000256" key="4">
    <source>
        <dbReference type="ARBA" id="ARBA00009524"/>
    </source>
</evidence>
<dbReference type="Gene3D" id="3.40.50.10260">
    <property type="entry name" value="YjeF N-terminal domain"/>
    <property type="match status" value="1"/>
</dbReference>
<comment type="catalytic activity">
    <reaction evidence="16 17 19">
        <text>(6S)-NADPHX + ADP = AMP + phosphate + NADPH + H(+)</text>
        <dbReference type="Rhea" id="RHEA:32235"/>
        <dbReference type="ChEBI" id="CHEBI:15378"/>
        <dbReference type="ChEBI" id="CHEBI:43474"/>
        <dbReference type="ChEBI" id="CHEBI:57783"/>
        <dbReference type="ChEBI" id="CHEBI:64076"/>
        <dbReference type="ChEBI" id="CHEBI:456215"/>
        <dbReference type="ChEBI" id="CHEBI:456216"/>
        <dbReference type="EC" id="4.2.1.136"/>
    </reaction>
</comment>
<dbReference type="Gene3D" id="3.40.1190.20">
    <property type="match status" value="1"/>
</dbReference>
<feature type="binding site" evidence="17">
    <location>
        <position position="330"/>
    </location>
    <ligand>
        <name>(6S)-NADPHX</name>
        <dbReference type="ChEBI" id="CHEBI:64076"/>
    </ligand>
</feature>
<comment type="similarity">
    <text evidence="4 19">In the C-terminal section; belongs to the NnrD/CARKD family.</text>
</comment>
<feature type="binding site" evidence="18">
    <location>
        <position position="172"/>
    </location>
    <ligand>
        <name>(6S)-NADPHX</name>
        <dbReference type="ChEBI" id="CHEBI:64076"/>
    </ligand>
</feature>
<dbReference type="InterPro" id="IPR029056">
    <property type="entry name" value="Ribokinase-like"/>
</dbReference>
<evidence type="ECO:0000256" key="17">
    <source>
        <dbReference type="HAMAP-Rule" id="MF_01965"/>
    </source>
</evidence>
<feature type="domain" description="YjeF C-terminal" evidence="20">
    <location>
        <begin position="241"/>
        <end position="517"/>
    </location>
</feature>
<dbReference type="RefSeq" id="WP_179635059.1">
    <property type="nucleotide sequence ID" value="NZ_JACCFH010000001.1"/>
</dbReference>
<dbReference type="EC" id="4.2.1.136" evidence="19"/>
<evidence type="ECO:0000259" key="20">
    <source>
        <dbReference type="PROSITE" id="PS51383"/>
    </source>
</evidence>
<keyword evidence="23" id="KW-1185">Reference proteome</keyword>
<dbReference type="PIRSF" id="PIRSF017184">
    <property type="entry name" value="Nnr"/>
    <property type="match status" value="1"/>
</dbReference>
<dbReference type="InterPro" id="IPR030677">
    <property type="entry name" value="Nnr"/>
</dbReference>
<evidence type="ECO:0000256" key="12">
    <source>
        <dbReference type="ARBA" id="ARBA00023239"/>
    </source>
</evidence>
<keyword evidence="13" id="KW-0511">Multifunctional enzyme</keyword>
<dbReference type="Pfam" id="PF03853">
    <property type="entry name" value="YjeF_N"/>
    <property type="match status" value="1"/>
</dbReference>
<feature type="binding site" evidence="18">
    <location>
        <begin position="74"/>
        <end position="78"/>
    </location>
    <ligand>
        <name>(6S)-NADPHX</name>
        <dbReference type="ChEBI" id="CHEBI:64076"/>
    </ligand>
</feature>
<dbReference type="GO" id="GO:0110051">
    <property type="term" value="P:metabolite repair"/>
    <property type="evidence" value="ECO:0007669"/>
    <property type="project" value="TreeGrafter"/>
</dbReference>
<dbReference type="HAMAP" id="MF_01966">
    <property type="entry name" value="NADHX_epimerase"/>
    <property type="match status" value="1"/>
</dbReference>
<comment type="caution">
    <text evidence="18">Lacks conserved residue(s) required for the propagation of feature annotation.</text>
</comment>
<evidence type="ECO:0000256" key="10">
    <source>
        <dbReference type="ARBA" id="ARBA00023027"/>
    </source>
</evidence>
<sequence length="517" mass="53752">MNRPPPVQLSTLLRTAAGPWPTHDSAASRAIDALSAQDLPPHTLMQRAGRAVAQLAMALVPDARRIDVLAGHGNNGGDGYEAALHLHRAGRNVVVHTFGRDTDWPPDAAASRQQAQAAGVRIVAGLDAAEWSRSELVIDALLGRGLTRPASGELAEAIRLLRGHAAPVLAVDLPSGLPGDTGALEVGAPCVQARWTLALLTLAPGLFTARGRDHAGEIWWDDLGATLTHAGTPLPAAWLHSPVWAESVWPARLHAQHKGSFGDVWALGGGRSMTGAALLAARTALCVGAGRVYVHLLDPDAHRLDPLHPELMLADAPTAARLQNATVVAGCGGGQAIREHLPDTLHHAARLVLDADALNALAEDPRLGEALRDRRDNGLPTVLTPHPLEAARLLGCSAAEVQSDRLVAIRTLAARTGAVVVLKGSGSLVASPDDIPWINTSGNAALATPGSGDVLAGWIAGLWSQLAGARASKSASQVWPEAGLAACHAVYQHGLRAEQLSPAGDVLVASQLIPSRP</sequence>
<evidence type="ECO:0000256" key="6">
    <source>
        <dbReference type="ARBA" id="ARBA00022741"/>
    </source>
</evidence>
<dbReference type="SUPFAM" id="SSF64153">
    <property type="entry name" value="YjeF N-terminal domain-like"/>
    <property type="match status" value="1"/>
</dbReference>
<keyword evidence="22" id="KW-0808">Transferase</keyword>
<keyword evidence="7 17" id="KW-0067">ATP-binding</keyword>
<comment type="catalytic activity">
    <reaction evidence="2 18 19">
        <text>(6R)-NADPHX = (6S)-NADPHX</text>
        <dbReference type="Rhea" id="RHEA:32227"/>
        <dbReference type="ChEBI" id="CHEBI:64076"/>
        <dbReference type="ChEBI" id="CHEBI:64077"/>
        <dbReference type="EC" id="5.1.99.6"/>
    </reaction>
</comment>
<keyword evidence="12 17" id="KW-0456">Lyase</keyword>
<dbReference type="PROSITE" id="PS51383">
    <property type="entry name" value="YJEF_C_3"/>
    <property type="match status" value="1"/>
</dbReference>
<dbReference type="PANTHER" id="PTHR12592:SF0">
    <property type="entry name" value="ATP-DEPENDENT (S)-NAD(P)H-HYDRATE DEHYDRATASE"/>
    <property type="match status" value="1"/>
</dbReference>
<keyword evidence="5 18" id="KW-0479">Metal-binding</keyword>
<dbReference type="PROSITE" id="PS51385">
    <property type="entry name" value="YJEF_N"/>
    <property type="match status" value="1"/>
</dbReference>
<feature type="binding site" evidence="17">
    <location>
        <position position="452"/>
    </location>
    <ligand>
        <name>AMP</name>
        <dbReference type="ChEBI" id="CHEBI:456215"/>
    </ligand>
</feature>
<organism evidence="22 23">
    <name type="scientific">Sphaerotilus montanus</name>
    <dbReference type="NCBI Taxonomy" id="522889"/>
    <lineage>
        <taxon>Bacteria</taxon>
        <taxon>Pseudomonadati</taxon>
        <taxon>Pseudomonadota</taxon>
        <taxon>Betaproteobacteria</taxon>
        <taxon>Burkholderiales</taxon>
        <taxon>Sphaerotilaceae</taxon>
        <taxon>Sphaerotilus</taxon>
    </lineage>
</organism>
<dbReference type="NCBIfam" id="TIGR00197">
    <property type="entry name" value="yjeF_nterm"/>
    <property type="match status" value="1"/>
</dbReference>
<dbReference type="CDD" id="cd01171">
    <property type="entry name" value="YXKO-related"/>
    <property type="match status" value="1"/>
</dbReference>
<dbReference type="GO" id="GO:0052856">
    <property type="term" value="F:NAD(P)HX epimerase activity"/>
    <property type="evidence" value="ECO:0007669"/>
    <property type="project" value="UniProtKB-UniRule"/>
</dbReference>
<dbReference type="GO" id="GO:0052855">
    <property type="term" value="F:ADP-dependent NAD(P)H-hydrate dehydratase activity"/>
    <property type="evidence" value="ECO:0007669"/>
    <property type="project" value="UniProtKB-UniRule"/>
</dbReference>
<dbReference type="PANTHER" id="PTHR12592">
    <property type="entry name" value="ATP-DEPENDENT (S)-NAD(P)H-HYDRATE DEHYDRATASE FAMILY MEMBER"/>
    <property type="match status" value="1"/>
</dbReference>
<comment type="cofactor">
    <cofactor evidence="17">
        <name>Mg(2+)</name>
        <dbReference type="ChEBI" id="CHEBI:18420"/>
    </cofactor>
</comment>
<dbReference type="GO" id="GO:0046496">
    <property type="term" value="P:nicotinamide nucleotide metabolic process"/>
    <property type="evidence" value="ECO:0007669"/>
    <property type="project" value="UniProtKB-UniRule"/>
</dbReference>
<name>A0A7Y9QZJ2_9BURK</name>
<dbReference type="HAMAP" id="MF_01965">
    <property type="entry name" value="NADHX_dehydratase"/>
    <property type="match status" value="1"/>
</dbReference>
<comment type="cofactor">
    <cofactor evidence="18 19">
        <name>K(+)</name>
        <dbReference type="ChEBI" id="CHEBI:29103"/>
    </cofactor>
    <text evidence="18 19">Binds 1 potassium ion per subunit.</text>
</comment>
<evidence type="ECO:0000256" key="3">
    <source>
        <dbReference type="ARBA" id="ARBA00006001"/>
    </source>
</evidence>
<feature type="binding site" evidence="17">
    <location>
        <begin position="423"/>
        <end position="427"/>
    </location>
    <ligand>
        <name>AMP</name>
        <dbReference type="ChEBI" id="CHEBI:456215"/>
    </ligand>
</feature>